<evidence type="ECO:0000313" key="2">
    <source>
        <dbReference type="Proteomes" id="UP000265520"/>
    </source>
</evidence>
<evidence type="ECO:0000313" key="1">
    <source>
        <dbReference type="EMBL" id="MCI59454.1"/>
    </source>
</evidence>
<reference evidence="1 2" key="1">
    <citation type="journal article" date="2018" name="Front. Plant Sci.">
        <title>Red Clover (Trifolium pratense) and Zigzag Clover (T. medium) - A Picture of Genomic Similarities and Differences.</title>
        <authorList>
            <person name="Dluhosova J."/>
            <person name="Istvanek J."/>
            <person name="Nedelnik J."/>
            <person name="Repkova J."/>
        </authorList>
    </citation>
    <scope>NUCLEOTIDE SEQUENCE [LARGE SCALE GENOMIC DNA]</scope>
    <source>
        <strain evidence="2">cv. 10/8</strain>
        <tissue evidence="1">Leaf</tissue>
    </source>
</reference>
<feature type="non-terminal residue" evidence="1">
    <location>
        <position position="1"/>
    </location>
</feature>
<protein>
    <submittedName>
        <fullName evidence="1">Uncharacterized protein</fullName>
    </submittedName>
</protein>
<dbReference type="EMBL" id="LXQA010563993">
    <property type="protein sequence ID" value="MCI59454.1"/>
    <property type="molecule type" value="Genomic_DNA"/>
</dbReference>
<dbReference type="AlphaFoldDB" id="A0A392TFS0"/>
<comment type="caution">
    <text evidence="1">The sequence shown here is derived from an EMBL/GenBank/DDBJ whole genome shotgun (WGS) entry which is preliminary data.</text>
</comment>
<sequence>VRQDGVGVCGTVMAISSVPVAGGLKQHSQQLKVKLWRYYKLVVKRLHKDGPM</sequence>
<accession>A0A392TFS0</accession>
<name>A0A392TFS0_9FABA</name>
<proteinExistence type="predicted"/>
<organism evidence="1 2">
    <name type="scientific">Trifolium medium</name>
    <dbReference type="NCBI Taxonomy" id="97028"/>
    <lineage>
        <taxon>Eukaryota</taxon>
        <taxon>Viridiplantae</taxon>
        <taxon>Streptophyta</taxon>
        <taxon>Embryophyta</taxon>
        <taxon>Tracheophyta</taxon>
        <taxon>Spermatophyta</taxon>
        <taxon>Magnoliopsida</taxon>
        <taxon>eudicotyledons</taxon>
        <taxon>Gunneridae</taxon>
        <taxon>Pentapetalae</taxon>
        <taxon>rosids</taxon>
        <taxon>fabids</taxon>
        <taxon>Fabales</taxon>
        <taxon>Fabaceae</taxon>
        <taxon>Papilionoideae</taxon>
        <taxon>50 kb inversion clade</taxon>
        <taxon>NPAAA clade</taxon>
        <taxon>Hologalegina</taxon>
        <taxon>IRL clade</taxon>
        <taxon>Trifolieae</taxon>
        <taxon>Trifolium</taxon>
    </lineage>
</organism>
<dbReference type="Proteomes" id="UP000265520">
    <property type="component" value="Unassembled WGS sequence"/>
</dbReference>
<keyword evidence="2" id="KW-1185">Reference proteome</keyword>